<accession>A0A242N3V3</accession>
<dbReference type="Proteomes" id="UP000195221">
    <property type="component" value="Unassembled WGS sequence"/>
</dbReference>
<dbReference type="RefSeq" id="WP_075357417.1">
    <property type="nucleotide sequence ID" value="NZ_MSRG01000012.1"/>
</dbReference>
<dbReference type="AlphaFoldDB" id="A0A242N3V3"/>
<comment type="caution">
    <text evidence="1">The sequence shown here is derived from an EMBL/GenBank/DDBJ whole genome shotgun (WGS) entry which is preliminary data.</text>
</comment>
<reference evidence="1 2" key="1">
    <citation type="submission" date="2017-03" db="EMBL/GenBank/DDBJ databases">
        <title>Genome analysis of strain PAMC 26577.</title>
        <authorList>
            <person name="Oh H.-M."/>
            <person name="Yang J.-A."/>
        </authorList>
    </citation>
    <scope>NUCLEOTIDE SEQUENCE [LARGE SCALE GENOMIC DNA]</scope>
    <source>
        <strain evidence="1 2">PAMC 26577</strain>
    </source>
</reference>
<evidence type="ECO:0000313" key="2">
    <source>
        <dbReference type="Proteomes" id="UP000195221"/>
    </source>
</evidence>
<dbReference type="EMBL" id="NBTZ01000026">
    <property type="protein sequence ID" value="OTP78340.1"/>
    <property type="molecule type" value="Genomic_DNA"/>
</dbReference>
<organism evidence="1 2">
    <name type="scientific">Caballeronia sordidicola</name>
    <name type="common">Burkholderia sordidicola</name>
    <dbReference type="NCBI Taxonomy" id="196367"/>
    <lineage>
        <taxon>Bacteria</taxon>
        <taxon>Pseudomonadati</taxon>
        <taxon>Pseudomonadota</taxon>
        <taxon>Betaproteobacteria</taxon>
        <taxon>Burkholderiales</taxon>
        <taxon>Burkholderiaceae</taxon>
        <taxon>Caballeronia</taxon>
    </lineage>
</organism>
<evidence type="ECO:0000313" key="1">
    <source>
        <dbReference type="EMBL" id="OTP78340.1"/>
    </source>
</evidence>
<proteinExistence type="predicted"/>
<protein>
    <submittedName>
        <fullName evidence="1">Uncharacterized protein</fullName>
    </submittedName>
</protein>
<name>A0A242N3V3_CABSO</name>
<sequence length="242" mass="27224">MNHITRKQRLTSWFWSDEVIRSRYVIDVVLTSTVEIPAPPPRLVADWEREIATRLILEPGDVEEMPLARARARWPEYRQCVQAVADWTGVQGLPGVLAASDVALMACRGARYHHDGEQYGSAVFCNLFVSDDKGLDLHFPSVDLRIPLTQGTVVIFDTCQPHGVIQRRSSGFDNADFPAEQDFTQLFLTWELPVEDEHVTRALNVVFDIAPSTSKHPDEEQVWLNGASVALCPNSGQWVEAQ</sequence>
<gene>
    <name evidence="1" type="ORF">PAMC26577_06775</name>
</gene>